<dbReference type="InterPro" id="IPR010982">
    <property type="entry name" value="Lambda_DNA-bd_dom_sf"/>
</dbReference>
<proteinExistence type="predicted"/>
<evidence type="ECO:0000256" key="2">
    <source>
        <dbReference type="SAM" id="MobiDB-lite"/>
    </source>
</evidence>
<dbReference type="SMART" id="SM00530">
    <property type="entry name" value="HTH_XRE"/>
    <property type="match status" value="1"/>
</dbReference>
<evidence type="ECO:0000256" key="1">
    <source>
        <dbReference type="ARBA" id="ARBA00023125"/>
    </source>
</evidence>
<dbReference type="EMBL" id="JANLFC010000133">
    <property type="protein sequence ID" value="MCR4451433.1"/>
    <property type="molecule type" value="Genomic_DNA"/>
</dbReference>
<dbReference type="InterPro" id="IPR001387">
    <property type="entry name" value="Cro/C1-type_HTH"/>
</dbReference>
<organism evidence="4 5">
    <name type="scientific">Aeromonas veronii</name>
    <dbReference type="NCBI Taxonomy" id="654"/>
    <lineage>
        <taxon>Bacteria</taxon>
        <taxon>Pseudomonadati</taxon>
        <taxon>Pseudomonadota</taxon>
        <taxon>Gammaproteobacteria</taxon>
        <taxon>Aeromonadales</taxon>
        <taxon>Aeromonadaceae</taxon>
        <taxon>Aeromonas</taxon>
    </lineage>
</organism>
<dbReference type="CDD" id="cd00093">
    <property type="entry name" value="HTH_XRE"/>
    <property type="match status" value="1"/>
</dbReference>
<protein>
    <submittedName>
        <fullName evidence="4">HigA family addiction module antitoxin</fullName>
    </submittedName>
</protein>
<feature type="domain" description="HTH cro/C1-type" evidence="3">
    <location>
        <begin position="20"/>
        <end position="67"/>
    </location>
</feature>
<dbReference type="SUPFAM" id="SSF47413">
    <property type="entry name" value="lambda repressor-like DNA-binding domains"/>
    <property type="match status" value="1"/>
</dbReference>
<gene>
    <name evidence="4" type="ORF">NS965_23900</name>
</gene>
<evidence type="ECO:0000313" key="4">
    <source>
        <dbReference type="EMBL" id="MCR4451433.1"/>
    </source>
</evidence>
<comment type="caution">
    <text evidence="4">The sequence shown here is derived from an EMBL/GenBank/DDBJ whole genome shotgun (WGS) entry which is preliminary data.</text>
</comment>
<reference evidence="4" key="1">
    <citation type="submission" date="2022-08" db="EMBL/GenBank/DDBJ databases">
        <title>A global survey of hypervirulent Aeromonas hydrophila identified this emerging pathogen in farmed fish in the lower Mekong River basin.</title>
        <authorList>
            <person name="Xu T."/>
            <person name="Rasmussen-Ivey C.R."/>
            <person name="Moen F.S."/>
            <person name="Fernandez Bravo A."/>
            <person name="Lamy B."/>
            <person name="Beaz-Hidalgo R."/>
            <person name="Khan C.D."/>
            <person name="Castro Escarpulli G."/>
            <person name="Yasin I.S.M."/>
            <person name="Figueras M.J."/>
            <person name="Azzam Sayuti M."/>
            <person name="Karim M.M."/>
            <person name="Alam K.M."/>
            <person name="Le T.T.T."/>
            <person name="Thao N.H.P."/>
            <person name="Addo S."/>
            <person name="Duodu S."/>
            <person name="Ali S."/>
            <person name="Mey S."/>
            <person name="Somony T."/>
            <person name="Liles M.R."/>
        </authorList>
    </citation>
    <scope>NUCLEOTIDE SEQUENCE</scope>
    <source>
        <strain evidence="4">0.14</strain>
    </source>
</reference>
<dbReference type="GO" id="GO:0003677">
    <property type="term" value="F:DNA binding"/>
    <property type="evidence" value="ECO:0007669"/>
    <property type="project" value="UniProtKB-KW"/>
</dbReference>
<feature type="region of interest" description="Disordered" evidence="2">
    <location>
        <begin position="163"/>
        <end position="184"/>
    </location>
</feature>
<dbReference type="Proteomes" id="UP001204061">
    <property type="component" value="Unassembled WGS sequence"/>
</dbReference>
<keyword evidence="1" id="KW-0238">DNA-binding</keyword>
<evidence type="ECO:0000313" key="5">
    <source>
        <dbReference type="Proteomes" id="UP001204061"/>
    </source>
</evidence>
<dbReference type="NCBIfam" id="TIGR02607">
    <property type="entry name" value="antidote_HigA"/>
    <property type="match status" value="1"/>
</dbReference>
<dbReference type="Gene3D" id="1.10.260.40">
    <property type="entry name" value="lambda repressor-like DNA-binding domains"/>
    <property type="match status" value="1"/>
</dbReference>
<dbReference type="PANTHER" id="PTHR36924:SF1">
    <property type="entry name" value="ANTITOXIN HIGA-1"/>
    <property type="match status" value="1"/>
</dbReference>
<evidence type="ECO:0000259" key="3">
    <source>
        <dbReference type="PROSITE" id="PS50943"/>
    </source>
</evidence>
<dbReference type="PANTHER" id="PTHR36924">
    <property type="entry name" value="ANTITOXIN HIGA-1"/>
    <property type="match status" value="1"/>
</dbReference>
<dbReference type="InterPro" id="IPR013430">
    <property type="entry name" value="Toxin_antidote_HigA"/>
</dbReference>
<sequence length="1372" mass="153949">MDIIEARHPGERIKTEVFPAKMSVTKAAELIGVGRPALSNLLNGKASLSTEMATRIEKVFGVPREDLLEMQTQYDAFRAKQKSAPTNAKAYVPQFLAIKANDIEHWASHNIAARSRFAVFLRTLVHSTGSGLSEVDFPGNDDSQRAGWDGRVMANEGTAWVPSGRSGWEFGTNEDPKTKADKDYKKSVTANDANDRASMEFVFVTPRRWAGKNDWVTEKKKEGSWKDVRAYDSSDLEQWVEQSLPGQAWFANETGSPAQGVRSLDKCWTDWANVATPPLPGSLFNSAIEEAKRKFVSRLEPEFTGPIVVAADSTDEALAFIAQCFSPEGSAELEPYRYLILVFDKAGILPQLAGGTRPFIPVVHSHEVEIELAPYAEQMHSIVVYPRNSINAEPDIVLEPVSFEVFDSALKGIGKKRDEIRILANESGHSLTVLRRRLATVEAVRIPLWATQQHSPESLIAFMLVGAWHDLNETDKAGLSLLAGDRTYEILAKDCQRLIQLNDAPLWSIGTYRGVVSKIDLLYAIARYMTSDDLKRYFDVARMVLGEDDPSLDLAEEQRWAASIHGKTREFSPAFRQGISETLVLLAVHGVSLFKARLGIDTEIEAALVVRDLLKDPLTTRMLEANNRDLPLYAEAAPTEFLSIIERDLKTDTPAVIGLLRPAGSGIFGSPCRTGLLWALEGLAWNPETLPRTAMILARLAQIEINDNWVNKPAHSLAAIFRSWMPQTAANNDDRSALMKALFNRFPDIAWTLCVAQFGNHHQTGDYSHKPTWRPDGYGHGEPFPTWGPILEFAEEMIQLALSQVRYTVSMLSDLIDRLHDLTDADQDRVWALVDAWAKTASDSDKIALREKIRVSTLSRRAALRARRSSKQSRIANAAKHIHTALEPSNPLDKHAWLFKGSWIDESADELEDIENINYEEREARIRKQRVDALKEIHGQYGITGLLNMATRSGVPGTIGALSAKYILDEEELLSLIILAFQKRSESESAARSSECLIQDILGVITNDQKGEAVLRSAITAIGPENTVHLLTLAPFGEATWSLVFSYGKEVELRYWKEVVPSWLRDIPAETSKAVDMLMKARRPRAAFALVKYHPETLPVLKLFQLLTAMAQGSDEKAGEYQLEHHYVERIFECINKTAELSLEQKAGLEFAYLDVLDRAWDRHAKSAVPNLERYIEFHPEVLVQAIVWTYKRNDRAEDPPEFKVEEDKTKRMAEQGYKLLQALKRIPGSDEQGHIDTKRLANWTETVRKSCAELSRIEIADAVIGELLASAPIGEDGAWPCEAVRTMMEDIQSEDMMHGAHTGVYNSRGVHARGPDGNQERQLADKYRKWAQQIRMSSPYVASELLMKLTETYEREAVREDTEAKINRRLR</sequence>
<accession>A0AAW5MJQ0</accession>
<feature type="compositionally biased region" description="Basic and acidic residues" evidence="2">
    <location>
        <begin position="174"/>
        <end position="184"/>
    </location>
</feature>
<name>A0AAW5MJQ0_AERVE</name>
<dbReference type="PROSITE" id="PS50943">
    <property type="entry name" value="HTH_CROC1"/>
    <property type="match status" value="1"/>
</dbReference>
<dbReference type="Pfam" id="PF01381">
    <property type="entry name" value="HTH_3"/>
    <property type="match status" value="1"/>
</dbReference>
<dbReference type="RefSeq" id="WP_257726359.1">
    <property type="nucleotide sequence ID" value="NZ_JANLFC010000133.1"/>
</dbReference>